<protein>
    <recommendedName>
        <fullName evidence="2">Peptidase C1A papain C-terminal domain-containing protein</fullName>
    </recommendedName>
</protein>
<name>A0A344TPB2_9BACT</name>
<dbReference type="SUPFAM" id="SSF54001">
    <property type="entry name" value="Cysteine proteinases"/>
    <property type="match status" value="1"/>
</dbReference>
<keyword evidence="4" id="KW-1185">Reference proteome</keyword>
<dbReference type="Pfam" id="PF00112">
    <property type="entry name" value="Peptidase_C1"/>
    <property type="match status" value="1"/>
</dbReference>
<accession>A0A344TPB2</accession>
<sequence>MLKLTDNPLKVNRMNPIKQLSLLTFLWILGHTSLHAQGLNFNDTSYNNVLKKKSSLVVNEDGLPPKVDLSMYVPSVLNQGTLGTCVGFSTAYYMRTILEAKRLNITNKDSIDALRFSPSFLYNAIKSPNDDACKKGAEVANALEFLKTNGVARLSQQGYPDCTPMTSLQPATESKIMDYIRLFGLNDRQEDIVIATKKALAEGTPVVIAIQTTPSLDELGFWPKLWMRILRFFGIGSGDEYGLWDPNKSDNLRGGHAVCVVGYDDKKFGGAFHVVNSRGEDWGEDGFFWIRYDDYTKHTKYGFQAYLSPNNYTTEALRSGDVTIELANLRPVELPFTRQSPEGNTTDNEPLVAYSLRDPQQTDTEYKFRINVDKQTYLYVLGANATQPSVDKLFPIDSISPVVGANTKVFLPSEEQVYALNEVTGTESWLFLFSDKEVNIDSCITAMNGQKGTFTQRVQKVMGSKLLNYEQIDYKTKKMGFELREKHEGRIVPLLITLEHIKRRDL</sequence>
<gene>
    <name evidence="3" type="ORF">DR864_23455</name>
</gene>
<reference evidence="3 4" key="1">
    <citation type="submission" date="2018-07" db="EMBL/GenBank/DDBJ databases">
        <title>Genome sequencing of Runella.</title>
        <authorList>
            <person name="Baek M.-G."/>
            <person name="Yi H."/>
        </authorList>
    </citation>
    <scope>NUCLEOTIDE SEQUENCE [LARGE SCALE GENOMIC DNA]</scope>
    <source>
        <strain evidence="3 4">HYN0085</strain>
    </source>
</reference>
<dbReference type="Gene3D" id="3.90.70.10">
    <property type="entry name" value="Cysteine proteinases"/>
    <property type="match status" value="1"/>
</dbReference>
<dbReference type="EMBL" id="CP030850">
    <property type="protein sequence ID" value="AXE20483.1"/>
    <property type="molecule type" value="Genomic_DNA"/>
</dbReference>
<proteinExistence type="inferred from homology"/>
<comment type="similarity">
    <text evidence="1">Belongs to the peptidase C1 family.</text>
</comment>
<dbReference type="SMART" id="SM00645">
    <property type="entry name" value="Pept_C1"/>
    <property type="match status" value="1"/>
</dbReference>
<dbReference type="PANTHER" id="PTHR12411">
    <property type="entry name" value="CYSTEINE PROTEASE FAMILY C1-RELATED"/>
    <property type="match status" value="1"/>
</dbReference>
<feature type="domain" description="Peptidase C1A papain C-terminal" evidence="2">
    <location>
        <begin position="63"/>
        <end position="310"/>
    </location>
</feature>
<evidence type="ECO:0000313" key="4">
    <source>
        <dbReference type="Proteomes" id="UP000251993"/>
    </source>
</evidence>
<dbReference type="GO" id="GO:0008234">
    <property type="term" value="F:cysteine-type peptidase activity"/>
    <property type="evidence" value="ECO:0007669"/>
    <property type="project" value="InterPro"/>
</dbReference>
<dbReference type="KEGG" id="run:DR864_23455"/>
<evidence type="ECO:0000259" key="2">
    <source>
        <dbReference type="SMART" id="SM00645"/>
    </source>
</evidence>
<dbReference type="InterPro" id="IPR000668">
    <property type="entry name" value="Peptidase_C1A_C"/>
</dbReference>
<dbReference type="InterPro" id="IPR038765">
    <property type="entry name" value="Papain-like_cys_pep_sf"/>
</dbReference>
<evidence type="ECO:0000313" key="3">
    <source>
        <dbReference type="EMBL" id="AXE20483.1"/>
    </source>
</evidence>
<dbReference type="InterPro" id="IPR013128">
    <property type="entry name" value="Peptidase_C1A"/>
</dbReference>
<dbReference type="GO" id="GO:0006508">
    <property type="term" value="P:proteolysis"/>
    <property type="evidence" value="ECO:0007669"/>
    <property type="project" value="InterPro"/>
</dbReference>
<dbReference type="OrthoDB" id="3648721at2"/>
<evidence type="ECO:0000256" key="1">
    <source>
        <dbReference type="ARBA" id="ARBA00008455"/>
    </source>
</evidence>
<dbReference type="PROSITE" id="PS00639">
    <property type="entry name" value="THIOL_PROTEASE_HIS"/>
    <property type="match status" value="1"/>
</dbReference>
<dbReference type="InterPro" id="IPR025660">
    <property type="entry name" value="Pept_his_AS"/>
</dbReference>
<dbReference type="AlphaFoldDB" id="A0A344TPB2"/>
<dbReference type="CDD" id="cd02619">
    <property type="entry name" value="Peptidase_C1"/>
    <property type="match status" value="1"/>
</dbReference>
<dbReference type="Proteomes" id="UP000251993">
    <property type="component" value="Chromosome"/>
</dbReference>
<organism evidence="3 4">
    <name type="scientific">Runella rosea</name>
    <dbReference type="NCBI Taxonomy" id="2259595"/>
    <lineage>
        <taxon>Bacteria</taxon>
        <taxon>Pseudomonadati</taxon>
        <taxon>Bacteroidota</taxon>
        <taxon>Cytophagia</taxon>
        <taxon>Cytophagales</taxon>
        <taxon>Spirosomataceae</taxon>
        <taxon>Runella</taxon>
    </lineage>
</organism>